<accession>A0A4S2KDZ8</accession>
<comment type="caution">
    <text evidence="1">The sequence shown here is derived from an EMBL/GenBank/DDBJ whole genome shotgun (WGS) entry which is preliminary data.</text>
</comment>
<sequence>MLVSVHIRGAINKPLLKFVTGSYCFFVFLKTSSRLLGCAASLDALSYASASQRTIVEKRRRTGRQHVGGRKVNSQGKAVARGWSGRGVSRRKDRASYEIRLSYPPTPTTARRSWRRRQPPNADTMVDSCCRLRCFLRVAFLRRAALSASGQLRSFFVAETRKIYPQRGDRRAPFASTS</sequence>
<dbReference type="Proteomes" id="UP000310200">
    <property type="component" value="Unassembled WGS sequence"/>
</dbReference>
<evidence type="ECO:0000313" key="1">
    <source>
        <dbReference type="EMBL" id="TGZ47553.1"/>
    </source>
</evidence>
<evidence type="ECO:0000313" key="2">
    <source>
        <dbReference type="Proteomes" id="UP000310200"/>
    </source>
</evidence>
<proteinExistence type="predicted"/>
<gene>
    <name evidence="1" type="ORF">DBV15_00016</name>
</gene>
<protein>
    <submittedName>
        <fullName evidence="1">Uncharacterized protein</fullName>
    </submittedName>
</protein>
<keyword evidence="2" id="KW-1185">Reference proteome</keyword>
<dbReference type="EMBL" id="QBLH01002732">
    <property type="protein sequence ID" value="TGZ47553.1"/>
    <property type="molecule type" value="Genomic_DNA"/>
</dbReference>
<organism evidence="1 2">
    <name type="scientific">Temnothorax longispinosus</name>
    <dbReference type="NCBI Taxonomy" id="300112"/>
    <lineage>
        <taxon>Eukaryota</taxon>
        <taxon>Metazoa</taxon>
        <taxon>Ecdysozoa</taxon>
        <taxon>Arthropoda</taxon>
        <taxon>Hexapoda</taxon>
        <taxon>Insecta</taxon>
        <taxon>Pterygota</taxon>
        <taxon>Neoptera</taxon>
        <taxon>Endopterygota</taxon>
        <taxon>Hymenoptera</taxon>
        <taxon>Apocrita</taxon>
        <taxon>Aculeata</taxon>
        <taxon>Formicoidea</taxon>
        <taxon>Formicidae</taxon>
        <taxon>Myrmicinae</taxon>
        <taxon>Temnothorax</taxon>
    </lineage>
</organism>
<name>A0A4S2KDZ8_9HYME</name>
<dbReference type="AlphaFoldDB" id="A0A4S2KDZ8"/>
<reference evidence="1 2" key="1">
    <citation type="journal article" date="2019" name="Philos. Trans. R. Soc. Lond., B, Biol. Sci.">
        <title>Ant behaviour and brain gene expression of defending hosts depend on the ecological success of the intruding social parasite.</title>
        <authorList>
            <person name="Kaur R."/>
            <person name="Stoldt M."/>
            <person name="Jongepier E."/>
            <person name="Feldmeyer B."/>
            <person name="Menzel F."/>
            <person name="Bornberg-Bauer E."/>
            <person name="Foitzik S."/>
        </authorList>
    </citation>
    <scope>NUCLEOTIDE SEQUENCE [LARGE SCALE GENOMIC DNA]</scope>
    <source>
        <tissue evidence="1">Whole body</tissue>
    </source>
</reference>